<dbReference type="VEuPathDB" id="ToxoDB:CSUI_002298"/>
<sequence>MLLSMLLNSRISEALPQGFDRGFSSSLGIHAFLPFQLLSRNSLRHPGFTPRLLCVFLAATLWWTALNAKCAAGFLGRSSLRKDLQRLGLAFPVENTAILSESRPSSRERVRRFPDSASCVHENHIAWNCLGPLRSRHRSLLLPNCSETSVFSPRFLSGAAALPLALVGDSAKPLAAMRRGVLSPFVERTRSRLADVCVCSGNSLLAVSDSLRRPPSCFGDTRRHLRSQQHMKITSAIGLNSSPLPESSMSVLLRRVISSRLACFLASCKFSSGRGGGGVGATTLNLSRLPFLNKPSASALPLLSSAPSSAFHSLPGDRNHVCFSAFAGKMAHKIPSPPTVVKTDPTAIPLVGCQPASKVKIETADIANVKDFKGDFLVFTVLAPGSFHDGPATCQASSGATVGLPDAAKAIDDSVGHGLLQEAVEASDFKAKMGCHISVRLPSKDSSSIRQLGLLGFGAISELKPATVTKAATTLANVLLQGAAQKAKTVGVVFPSCGKCCPSPEGQKAALHLKQKVAQSFLETLLIELQPDVRFKGQKEGKEECSTPSFKLENLVLFTDTVDAVKPAVERARIMAPAVYFAQELVNAPANYCNPVTLAQTAVDMAKKMGLEAEVLQQDEIEKLKMGCYLSVNKGSLFPPQFIHLTYKPSGAPKKRLAFIGKGVCFDAGGYNMKSAASQIEMMKFDMGGAAAVLGAAQALGALKPENVEVHFLVAACENMVSEKSYRPGDVITASNGKTVEVGNTDAEGRLTLADALIYAEKNLQVDQIVDVATLTGAIIISLGYNYAGLFSSNECMANKILNSAQNTGELMWRLPLVKEYIEALESKCADINNAGGKGKGGSIIAAVFLNEFVEKTPWAHIDIAGTAWDNKANKATGYGVRTLTDYVMSVSEEAKTQ</sequence>
<dbReference type="GO" id="GO:0005737">
    <property type="term" value="C:cytoplasm"/>
    <property type="evidence" value="ECO:0007669"/>
    <property type="project" value="InterPro"/>
</dbReference>
<dbReference type="HAMAP" id="MF_00181">
    <property type="entry name" value="Cytosol_peptidase_M17"/>
    <property type="match status" value="1"/>
</dbReference>
<dbReference type="PROSITE" id="PS00631">
    <property type="entry name" value="CYTOSOL_AP"/>
    <property type="match status" value="1"/>
</dbReference>
<dbReference type="GO" id="GO:0030145">
    <property type="term" value="F:manganese ion binding"/>
    <property type="evidence" value="ECO:0007669"/>
    <property type="project" value="InterPro"/>
</dbReference>
<evidence type="ECO:0000256" key="6">
    <source>
        <dbReference type="ARBA" id="ARBA00022801"/>
    </source>
</evidence>
<gene>
    <name evidence="8" type="ORF">CSUI_002298</name>
</gene>
<dbReference type="GO" id="GO:0006508">
    <property type="term" value="P:proteolysis"/>
    <property type="evidence" value="ECO:0007669"/>
    <property type="project" value="UniProtKB-KW"/>
</dbReference>
<dbReference type="InterPro" id="IPR011356">
    <property type="entry name" value="Leucine_aapep/pepB"/>
</dbReference>
<dbReference type="GO" id="GO:0070006">
    <property type="term" value="F:metalloaminopeptidase activity"/>
    <property type="evidence" value="ECO:0007669"/>
    <property type="project" value="InterPro"/>
</dbReference>
<evidence type="ECO:0000256" key="2">
    <source>
        <dbReference type="ARBA" id="ARBA00001585"/>
    </source>
</evidence>
<dbReference type="PANTHER" id="PTHR11963:SF23">
    <property type="entry name" value="CYTOSOL AMINOPEPTIDASE"/>
    <property type="match status" value="1"/>
</dbReference>
<dbReference type="SUPFAM" id="SSF53187">
    <property type="entry name" value="Zn-dependent exopeptidases"/>
    <property type="match status" value="1"/>
</dbReference>
<dbReference type="Gene3D" id="3.40.630.10">
    <property type="entry name" value="Zn peptidases"/>
    <property type="match status" value="1"/>
</dbReference>
<dbReference type="InterPro" id="IPR043472">
    <property type="entry name" value="Macro_dom-like"/>
</dbReference>
<dbReference type="InterPro" id="IPR000819">
    <property type="entry name" value="Peptidase_M17_C"/>
</dbReference>
<comment type="catalytic activity">
    <reaction evidence="1">
        <text>Release of an N-terminal amino acid, Xaa-|-Yaa-, in which Xaa is preferably Leu, but may be other amino acids including Pro although not Arg or Lys, and Yaa may be Pro. Amino acid amides and methyl esters are also readily hydrolyzed, but rates on arylamides are exceedingly low.</text>
        <dbReference type="EC" id="3.4.11.1"/>
    </reaction>
</comment>
<comment type="caution">
    <text evidence="8">The sequence shown here is derived from an EMBL/GenBank/DDBJ whole genome shotgun (WGS) entry which is preliminary data.</text>
</comment>
<feature type="domain" description="Cytosol aminopeptidase" evidence="7">
    <location>
        <begin position="744"/>
        <end position="751"/>
    </location>
</feature>
<dbReference type="AlphaFoldDB" id="A0A2C6KIH3"/>
<dbReference type="RefSeq" id="XP_067925515.1">
    <property type="nucleotide sequence ID" value="XM_068062500.1"/>
</dbReference>
<dbReference type="Pfam" id="PF02789">
    <property type="entry name" value="Peptidase_M17_N"/>
    <property type="match status" value="1"/>
</dbReference>
<comment type="catalytic activity">
    <reaction evidence="2">
        <text>Release of N-terminal proline from a peptide.</text>
        <dbReference type="EC" id="3.4.11.5"/>
    </reaction>
</comment>
<dbReference type="EMBL" id="MIGC01000979">
    <property type="protein sequence ID" value="PHJ23841.1"/>
    <property type="molecule type" value="Genomic_DNA"/>
</dbReference>
<evidence type="ECO:0000256" key="1">
    <source>
        <dbReference type="ARBA" id="ARBA00000135"/>
    </source>
</evidence>
<dbReference type="Gene3D" id="3.40.220.10">
    <property type="entry name" value="Leucine Aminopeptidase, subunit E, domain 1"/>
    <property type="match status" value="1"/>
</dbReference>
<comment type="similarity">
    <text evidence="3">Belongs to the peptidase M17 family.</text>
</comment>
<dbReference type="OrthoDB" id="412814at2759"/>
<evidence type="ECO:0000313" key="8">
    <source>
        <dbReference type="EMBL" id="PHJ23841.1"/>
    </source>
</evidence>
<proteinExistence type="inferred from homology"/>
<name>A0A2C6KIH3_9APIC</name>
<keyword evidence="5" id="KW-0645">Protease</keyword>
<dbReference type="Proteomes" id="UP000221165">
    <property type="component" value="Unassembled WGS sequence"/>
</dbReference>
<evidence type="ECO:0000256" key="3">
    <source>
        <dbReference type="ARBA" id="ARBA00009528"/>
    </source>
</evidence>
<keyword evidence="6" id="KW-0378">Hydrolase</keyword>
<dbReference type="SUPFAM" id="SSF52949">
    <property type="entry name" value="Macro domain-like"/>
    <property type="match status" value="1"/>
</dbReference>
<evidence type="ECO:0000256" key="5">
    <source>
        <dbReference type="ARBA" id="ARBA00022670"/>
    </source>
</evidence>
<dbReference type="CDD" id="cd00433">
    <property type="entry name" value="Peptidase_M17"/>
    <property type="match status" value="1"/>
</dbReference>
<keyword evidence="9" id="KW-1185">Reference proteome</keyword>
<dbReference type="Pfam" id="PF00883">
    <property type="entry name" value="Peptidase_M17"/>
    <property type="match status" value="1"/>
</dbReference>
<accession>A0A2C6KIH3</accession>
<dbReference type="InterPro" id="IPR023042">
    <property type="entry name" value="Peptidase_M17_leu_NH2_pept"/>
</dbReference>
<dbReference type="PRINTS" id="PR00481">
    <property type="entry name" value="LAMNOPPTDASE"/>
</dbReference>
<reference evidence="8 9" key="1">
    <citation type="journal article" date="2017" name="Int. J. Parasitol.">
        <title>The genome of the protozoan parasite Cystoisospora suis and a reverse vaccinology approach to identify vaccine candidates.</title>
        <authorList>
            <person name="Palmieri N."/>
            <person name="Shrestha A."/>
            <person name="Ruttkowski B."/>
            <person name="Beck T."/>
            <person name="Vogl C."/>
            <person name="Tomley F."/>
            <person name="Blake D.P."/>
            <person name="Joachim A."/>
        </authorList>
    </citation>
    <scope>NUCLEOTIDE SEQUENCE [LARGE SCALE GENOMIC DNA]</scope>
    <source>
        <strain evidence="8 9">Wien I</strain>
    </source>
</reference>
<evidence type="ECO:0000259" key="7">
    <source>
        <dbReference type="PROSITE" id="PS00631"/>
    </source>
</evidence>
<evidence type="ECO:0000313" key="9">
    <source>
        <dbReference type="Proteomes" id="UP000221165"/>
    </source>
</evidence>
<organism evidence="8 9">
    <name type="scientific">Cystoisospora suis</name>
    <dbReference type="NCBI Taxonomy" id="483139"/>
    <lineage>
        <taxon>Eukaryota</taxon>
        <taxon>Sar</taxon>
        <taxon>Alveolata</taxon>
        <taxon>Apicomplexa</taxon>
        <taxon>Conoidasida</taxon>
        <taxon>Coccidia</taxon>
        <taxon>Eucoccidiorida</taxon>
        <taxon>Eimeriorina</taxon>
        <taxon>Sarcocystidae</taxon>
        <taxon>Cystoisospora</taxon>
    </lineage>
</organism>
<dbReference type="InterPro" id="IPR008283">
    <property type="entry name" value="Peptidase_M17_N"/>
</dbReference>
<dbReference type="NCBIfam" id="NF002076">
    <property type="entry name" value="PRK00913.2-3"/>
    <property type="match status" value="1"/>
</dbReference>
<protein>
    <submittedName>
        <fullName evidence="8">Leucyl aminopeptidase lap</fullName>
    </submittedName>
</protein>
<keyword evidence="4 8" id="KW-0031">Aminopeptidase</keyword>
<dbReference type="GeneID" id="94425711"/>
<dbReference type="PANTHER" id="PTHR11963">
    <property type="entry name" value="LEUCINE AMINOPEPTIDASE-RELATED"/>
    <property type="match status" value="1"/>
</dbReference>
<evidence type="ECO:0000256" key="4">
    <source>
        <dbReference type="ARBA" id="ARBA00022438"/>
    </source>
</evidence>